<feature type="transmembrane region" description="Helical" evidence="2">
    <location>
        <begin position="794"/>
        <end position="812"/>
    </location>
</feature>
<evidence type="ECO:0000256" key="1">
    <source>
        <dbReference type="SAM" id="MobiDB-lite"/>
    </source>
</evidence>
<feature type="transmembrane region" description="Helical" evidence="2">
    <location>
        <begin position="618"/>
        <end position="641"/>
    </location>
</feature>
<feature type="transmembrane region" description="Helical" evidence="2">
    <location>
        <begin position="124"/>
        <end position="146"/>
    </location>
</feature>
<organism evidence="3 4">
    <name type="scientific">Dictyostelium purpureum</name>
    <name type="common">Slime mold</name>
    <dbReference type="NCBI Taxonomy" id="5786"/>
    <lineage>
        <taxon>Eukaryota</taxon>
        <taxon>Amoebozoa</taxon>
        <taxon>Evosea</taxon>
        <taxon>Eumycetozoa</taxon>
        <taxon>Dictyostelia</taxon>
        <taxon>Dictyosteliales</taxon>
        <taxon>Dictyosteliaceae</taxon>
        <taxon>Dictyostelium</taxon>
    </lineage>
</organism>
<dbReference type="EMBL" id="GL870951">
    <property type="protein sequence ID" value="EGC39826.1"/>
    <property type="molecule type" value="Genomic_DNA"/>
</dbReference>
<reference evidence="4" key="1">
    <citation type="journal article" date="2011" name="Genome Biol.">
        <title>Comparative genomics of the social amoebae Dictyostelium discoideum and Dictyostelium purpureum.</title>
        <authorList>
            <consortium name="US DOE Joint Genome Institute (JGI-PGF)"/>
            <person name="Sucgang R."/>
            <person name="Kuo A."/>
            <person name="Tian X."/>
            <person name="Salerno W."/>
            <person name="Parikh A."/>
            <person name="Feasley C.L."/>
            <person name="Dalin E."/>
            <person name="Tu H."/>
            <person name="Huang E."/>
            <person name="Barry K."/>
            <person name="Lindquist E."/>
            <person name="Shapiro H."/>
            <person name="Bruce D."/>
            <person name="Schmutz J."/>
            <person name="Salamov A."/>
            <person name="Fey P."/>
            <person name="Gaudet P."/>
            <person name="Anjard C."/>
            <person name="Babu M.M."/>
            <person name="Basu S."/>
            <person name="Bushmanova Y."/>
            <person name="van der Wel H."/>
            <person name="Katoh-Kurasawa M."/>
            <person name="Dinh C."/>
            <person name="Coutinho P.M."/>
            <person name="Saito T."/>
            <person name="Elias M."/>
            <person name="Schaap P."/>
            <person name="Kay R.R."/>
            <person name="Henrissat B."/>
            <person name="Eichinger L."/>
            <person name="Rivero F."/>
            <person name="Putnam N.H."/>
            <person name="West C.M."/>
            <person name="Loomis W.F."/>
            <person name="Chisholm R.L."/>
            <person name="Shaulsky G."/>
            <person name="Strassmann J.E."/>
            <person name="Queller D.C."/>
            <person name="Kuspa A."/>
            <person name="Grigoriev I.V."/>
        </authorList>
    </citation>
    <scope>NUCLEOTIDE SEQUENCE [LARGE SCALE GENOMIC DNA]</scope>
    <source>
        <strain evidence="4">QSDP1</strain>
    </source>
</reference>
<feature type="transmembrane region" description="Helical" evidence="2">
    <location>
        <begin position="570"/>
        <end position="598"/>
    </location>
</feature>
<feature type="compositionally biased region" description="Basic and acidic residues" evidence="1">
    <location>
        <begin position="1374"/>
        <end position="1387"/>
    </location>
</feature>
<keyword evidence="2" id="KW-0812">Transmembrane</keyword>
<feature type="transmembrane region" description="Helical" evidence="2">
    <location>
        <begin position="358"/>
        <end position="377"/>
    </location>
</feature>
<feature type="compositionally biased region" description="Low complexity" evidence="1">
    <location>
        <begin position="1345"/>
        <end position="1356"/>
    </location>
</feature>
<feature type="transmembrane region" description="Helical" evidence="2">
    <location>
        <begin position="852"/>
        <end position="881"/>
    </location>
</feature>
<feature type="region of interest" description="Disordered" evidence="1">
    <location>
        <begin position="1282"/>
        <end position="1326"/>
    </location>
</feature>
<evidence type="ECO:0000313" key="4">
    <source>
        <dbReference type="Proteomes" id="UP000001064"/>
    </source>
</evidence>
<keyword evidence="2" id="KW-0472">Membrane</keyword>
<feature type="transmembrane region" description="Helical" evidence="2">
    <location>
        <begin position="167"/>
        <end position="195"/>
    </location>
</feature>
<feature type="transmembrane region" description="Helical" evidence="2">
    <location>
        <begin position="227"/>
        <end position="247"/>
    </location>
</feature>
<feature type="transmembrane region" description="Helical" evidence="2">
    <location>
        <begin position="1072"/>
        <end position="1094"/>
    </location>
</feature>
<dbReference type="VEuPathDB" id="AmoebaDB:DICPUDRAFT_147399"/>
<evidence type="ECO:0000256" key="2">
    <source>
        <dbReference type="SAM" id="Phobius"/>
    </source>
</evidence>
<feature type="transmembrane region" description="Helical" evidence="2">
    <location>
        <begin position="672"/>
        <end position="696"/>
    </location>
</feature>
<dbReference type="OMA" id="WRLPILI"/>
<dbReference type="RefSeq" id="XP_003283693.1">
    <property type="nucleotide sequence ID" value="XM_003283645.1"/>
</dbReference>
<feature type="transmembrane region" description="Helical" evidence="2">
    <location>
        <begin position="921"/>
        <end position="945"/>
    </location>
</feature>
<dbReference type="PANTHER" id="PTHR24119">
    <property type="entry name" value="ACYL-COA-BINDING DOMAIN-CONTAINING PROTEIN 6"/>
    <property type="match status" value="1"/>
</dbReference>
<dbReference type="GeneID" id="10509571"/>
<protein>
    <submittedName>
        <fullName evidence="3">Uncharacterized protein</fullName>
    </submittedName>
</protein>
<feature type="transmembrane region" description="Helical" evidence="2">
    <location>
        <begin position="1011"/>
        <end position="1032"/>
    </location>
</feature>
<feature type="transmembrane region" description="Helical" evidence="2">
    <location>
        <begin position="267"/>
        <end position="292"/>
    </location>
</feature>
<dbReference type="InParanoid" id="F0Z8E5"/>
<dbReference type="eggNOG" id="ENOG502REQR">
    <property type="taxonomic scope" value="Eukaryota"/>
</dbReference>
<proteinExistence type="predicted"/>
<accession>F0Z8E5</accession>
<dbReference type="KEGG" id="dpp:DICPUDRAFT_147399"/>
<feature type="transmembrane region" description="Helical" evidence="2">
    <location>
        <begin position="79"/>
        <end position="104"/>
    </location>
</feature>
<dbReference type="Proteomes" id="UP000001064">
    <property type="component" value="Unassembled WGS sequence"/>
</dbReference>
<dbReference type="FunCoup" id="F0Z8E5">
    <property type="interactions" value="743"/>
</dbReference>
<dbReference type="PANTHER" id="PTHR24119:SF7">
    <property type="match status" value="1"/>
</dbReference>
<feature type="transmembrane region" description="Helical" evidence="2">
    <location>
        <begin position="972"/>
        <end position="991"/>
    </location>
</feature>
<evidence type="ECO:0000313" key="3">
    <source>
        <dbReference type="EMBL" id="EGC39826.1"/>
    </source>
</evidence>
<feature type="transmembrane region" description="Helical" evidence="2">
    <location>
        <begin position="526"/>
        <end position="549"/>
    </location>
</feature>
<feature type="transmembrane region" description="Helical" evidence="2">
    <location>
        <begin position="312"/>
        <end position="337"/>
    </location>
</feature>
<feature type="transmembrane region" description="Helical" evidence="2">
    <location>
        <begin position="721"/>
        <end position="750"/>
    </location>
</feature>
<dbReference type="OrthoDB" id="19487at2759"/>
<dbReference type="GO" id="GO:0000062">
    <property type="term" value="F:fatty-acyl-CoA binding"/>
    <property type="evidence" value="ECO:0000318"/>
    <property type="project" value="GO_Central"/>
</dbReference>
<sequence>MENWVTKFFSNEPLAFCSLSKLINGSFLLMQLLRETTFSNQVTGSENIKIYHQDNHKSIRVNSGSDSYFKGLKEAILDIGATFSFFISIVTVIRIPSMILSVAYRDELSTSHKKIRTNLYRHLILIPFDLFGLISYLFVLITILRIKPLHEKIRLNHSSITNKLFSIGLRLLIIRNLIIVVLEFFVMLLCIIFIISPWRIKPAVQKARAAKKQVEIFGEIFSQQMNGLVDVAVIFISLPLLISFYRLPYAIRRTFEDDRASERRKELLLQTLFVFVDIFIIFFSIIIILTIYRLPRTVRKIFARPGRYYEYIFFQFIKIFRDIPFLFMGLFVTIAVWRAPFMLAQVFKEPEWYKRRRIVSRHFVWVFIDILDIPFIISSLIILVTLWRAYAFVCGFIVLDSRKKQRIFAIKQIFYWLMDIPTFIALLFITITVYRLPKTYRQLRLYFKHADYSKDSSSINNSDKVVIQRSTVVAPIPAIYDEDNPPPSNDFSDDNPAPSISAVANNNPEADEIKEFSSWRQIVLKQLLLCIIDIPFPILTLLTLWRLPVMIQRFKEIDDPIRKDTLRRLLILRYVMLTLLDIVCIVPALFIIVTIWRIPSFVKLIKSYQRGDNEHKMFGLLFWNTLVDIPFVVMGILTLPVPWRGVFLIKTLFTDKENVKSDKDARLMAAKYLGCTLLDCITFVFLLFIGVTMWRIKSLFSFYKKEIVIERVNKKFKTTLTLFYCSCMIAVVIFIDIFKTFQVLVTILFIKQARPLYRAIQKKKEDKPDYTLEDFLPIISYYFLVTLMDIPHVFLIPIKLLGFLFLPIHMYLKKRSTQENSNPTLSFLNYPLYFLNETSIDLMNYYGLDKFFVINFLGLFIVAINELALIIVVFNSIYMFIVTLGSPLWAETRKKYGWNYLGKAQGPMVVLEYITVVLQALLFPIFILMQIAILLLPLLLALGLYPSPNLGFVEFWQDFFTQRDFWNEAKSFSSGIWIAQACWFFICVASWEITFKVGKKYFTIFSPWKAYYWLVKKVFHGKLWYCYTLILITGTRVCYRLRRACLIGEILMFPLFIIWTCWPFIIPIATKIYYIFIGSGIVTLGLIILAYRIIKENWTDNRKTQNLKPIINLSTVSCELPESGGLVFTFKGRRASFETPKIVDARLSMESEKLWETIGKVIGSTKVRAALMVVGYPISLCPSFLNVPDVNEILSYHQAGSFQVKIGIEGSKPVIKKKVLTKILNQIREVDDSPFDFVIEYGKKDFGWQKHGILIKFSTTIQNLLENTVTIDNNNVDNNDNMDISLPIRKQPNGLSTSPVLKPTPPPSRNSIVISPDKDLTNSNFDTEYEDSFDAQGFENALTSAQPQQQPQQAQPSILDDMSNYLSDDQMNEEFFRSLSDDKSNNV</sequence>
<keyword evidence="2" id="KW-1133">Transmembrane helix</keyword>
<keyword evidence="4" id="KW-1185">Reference proteome</keyword>
<gene>
    <name evidence="3" type="ORF">DICPUDRAFT_147399</name>
</gene>
<feature type="transmembrane region" description="Helical" evidence="2">
    <location>
        <begin position="1044"/>
        <end position="1066"/>
    </location>
</feature>
<feature type="transmembrane region" description="Helical" evidence="2">
    <location>
        <begin position="413"/>
        <end position="436"/>
    </location>
</feature>
<name>F0Z8E5_DICPU</name>
<feature type="region of interest" description="Disordered" evidence="1">
    <location>
        <begin position="1343"/>
        <end position="1387"/>
    </location>
</feature>